<protein>
    <submittedName>
        <fullName evidence="1">Uncharacterized protein</fullName>
    </submittedName>
</protein>
<gene>
    <name evidence="1" type="ORF">OG994_16600</name>
</gene>
<accession>A0ABZ1RYL7</accession>
<reference evidence="1" key="1">
    <citation type="submission" date="2022-10" db="EMBL/GenBank/DDBJ databases">
        <title>The complete genomes of actinobacterial strains from the NBC collection.</title>
        <authorList>
            <person name="Joergensen T.S."/>
            <person name="Alvarez Arevalo M."/>
            <person name="Sterndorff E.B."/>
            <person name="Faurdal D."/>
            <person name="Vuksanovic O."/>
            <person name="Mourched A.-S."/>
            <person name="Charusanti P."/>
            <person name="Shaw S."/>
            <person name="Blin K."/>
            <person name="Weber T."/>
        </authorList>
    </citation>
    <scope>NUCLEOTIDE SEQUENCE</scope>
    <source>
        <strain evidence="1">NBC_00256</strain>
    </source>
</reference>
<keyword evidence="2" id="KW-1185">Reference proteome</keyword>
<dbReference type="Proteomes" id="UP001432190">
    <property type="component" value="Chromosome"/>
</dbReference>
<sequence>MPTTSLGITYPASTGHARMWEHFQALADSVNDLITSGRVSGSRIATQLVTGDSGSVTTTETSIGSITAPLVAGRIYRIRYVTRVGTTASGDRAFVRIREDTVSGSELVGDSWYLVNPGAAGTPCSMEGEYTAPATGNKTFHLTLQRDVGTGTLRREGSFMPTYIYVDYIRG</sequence>
<dbReference type="EMBL" id="CP108084">
    <property type="protein sequence ID" value="WUP47270.1"/>
    <property type="molecule type" value="Genomic_DNA"/>
</dbReference>
<evidence type="ECO:0000313" key="2">
    <source>
        <dbReference type="Proteomes" id="UP001432190"/>
    </source>
</evidence>
<proteinExistence type="predicted"/>
<organism evidence="1 2">
    <name type="scientific">Micromonospora globbae</name>
    <dbReference type="NCBI Taxonomy" id="1894969"/>
    <lineage>
        <taxon>Bacteria</taxon>
        <taxon>Bacillati</taxon>
        <taxon>Actinomycetota</taxon>
        <taxon>Actinomycetes</taxon>
        <taxon>Micromonosporales</taxon>
        <taxon>Micromonosporaceae</taxon>
        <taxon>Micromonospora</taxon>
    </lineage>
</organism>
<evidence type="ECO:0000313" key="1">
    <source>
        <dbReference type="EMBL" id="WUP47270.1"/>
    </source>
</evidence>
<dbReference type="RefSeq" id="WP_328850252.1">
    <property type="nucleotide sequence ID" value="NZ_CP108084.1"/>
</dbReference>
<name>A0ABZ1RYL7_9ACTN</name>